<dbReference type="Pfam" id="PF02803">
    <property type="entry name" value="Thiolase_C"/>
    <property type="match status" value="1"/>
</dbReference>
<dbReference type="RefSeq" id="WP_200797992.1">
    <property type="nucleotide sequence ID" value="NZ_FQXJ01000035.1"/>
</dbReference>
<evidence type="ECO:0000256" key="8">
    <source>
        <dbReference type="ARBA" id="ARBA00051550"/>
    </source>
</evidence>
<evidence type="ECO:0000256" key="6">
    <source>
        <dbReference type="ARBA" id="ARBA00030755"/>
    </source>
</evidence>
<reference evidence="14" key="1">
    <citation type="submission" date="2016-11" db="EMBL/GenBank/DDBJ databases">
        <authorList>
            <person name="Varghese N."/>
            <person name="Submissions S."/>
        </authorList>
    </citation>
    <scope>NUCLEOTIDE SEQUENCE [LARGE SCALE GENOMIC DNA]</scope>
    <source>
        <strain evidence="14">DSM 15449</strain>
    </source>
</reference>
<accession>A0A1M6G823</accession>
<dbReference type="InterPro" id="IPR020610">
    <property type="entry name" value="Thiolase_AS"/>
</dbReference>
<dbReference type="PANTHER" id="PTHR18919:SF107">
    <property type="entry name" value="ACETYL-COA ACETYLTRANSFERASE, CYTOSOLIC"/>
    <property type="match status" value="1"/>
</dbReference>
<evidence type="ECO:0000256" key="5">
    <source>
        <dbReference type="ARBA" id="ARBA00023315"/>
    </source>
</evidence>
<feature type="active site" description="Proton acceptor" evidence="9">
    <location>
        <position position="349"/>
    </location>
</feature>
<feature type="domain" description="Thiolase N-terminal" evidence="11">
    <location>
        <begin position="4"/>
        <end position="262"/>
    </location>
</feature>
<dbReference type="PROSITE" id="PS00099">
    <property type="entry name" value="THIOLASE_3"/>
    <property type="match status" value="1"/>
</dbReference>
<dbReference type="FunFam" id="3.40.47.10:FF:000010">
    <property type="entry name" value="Acetyl-CoA acetyltransferase (Thiolase)"/>
    <property type="match status" value="1"/>
</dbReference>
<sequence length="393" mass="42319">MQEVFILSGARTPIGDFGGSLKTLLPNELALFPAQEAVKRAGIVDKSQFDEVILGNCIQRTDEPNVARVVSLKAGFPKEVTAFTVQRQCSSAMQAIVSGTQEIRLGDSELVLAGGVECMSSSPYLLKSTRWGQRLQHGEIKDSVWELLEDPIDHILMGQTAENLATKYGITREEQDLIALRSHQNALNAIKNGRFKEEIVPVTIALKKGKSNVVDTDEHPRDGLTMEDLAKLKPSFIKDGTVTAGNSSGLNDGAAAVVLASERKVKELGVKPLARIVSYAVAGVEPELMGYGPVPAVKKALQKANLTLGDIDLFEVNEAFAAQYIAVEKLLELNRSIVNVNGSGVGLGHPVGCTGARIVVTLLYEMMRRNLRYGLATLCIGGGMGKALIIERV</sequence>
<dbReference type="Proteomes" id="UP000183954">
    <property type="component" value="Unassembled WGS sequence"/>
</dbReference>
<dbReference type="Pfam" id="PF00108">
    <property type="entry name" value="Thiolase_N"/>
    <property type="match status" value="1"/>
</dbReference>
<gene>
    <name evidence="13" type="ORF">SAMN02746098_05089</name>
</gene>
<dbReference type="AlphaFoldDB" id="A0A1M6G823"/>
<dbReference type="Gene3D" id="3.40.47.10">
    <property type="match status" value="2"/>
</dbReference>
<dbReference type="NCBIfam" id="TIGR01930">
    <property type="entry name" value="AcCoA-C-Actrans"/>
    <property type="match status" value="1"/>
</dbReference>
<keyword evidence="4 10" id="KW-0808">Transferase</keyword>
<evidence type="ECO:0000256" key="3">
    <source>
        <dbReference type="ARBA" id="ARBA00012705"/>
    </source>
</evidence>
<dbReference type="InterPro" id="IPR002155">
    <property type="entry name" value="Thiolase"/>
</dbReference>
<evidence type="ECO:0000256" key="10">
    <source>
        <dbReference type="RuleBase" id="RU003557"/>
    </source>
</evidence>
<evidence type="ECO:0000313" key="14">
    <source>
        <dbReference type="Proteomes" id="UP000183954"/>
    </source>
</evidence>
<evidence type="ECO:0000256" key="1">
    <source>
        <dbReference type="ARBA" id="ARBA00004496"/>
    </source>
</evidence>
<keyword evidence="5 10" id="KW-0012">Acyltransferase</keyword>
<dbReference type="GO" id="GO:0005737">
    <property type="term" value="C:cytoplasm"/>
    <property type="evidence" value="ECO:0007669"/>
    <property type="project" value="UniProtKB-SubCell"/>
</dbReference>
<dbReference type="SUPFAM" id="SSF53901">
    <property type="entry name" value="Thiolase-like"/>
    <property type="match status" value="2"/>
</dbReference>
<evidence type="ECO:0000256" key="4">
    <source>
        <dbReference type="ARBA" id="ARBA00022679"/>
    </source>
</evidence>
<feature type="domain" description="Thiolase C-terminal" evidence="12">
    <location>
        <begin position="271"/>
        <end position="392"/>
    </location>
</feature>
<protein>
    <recommendedName>
        <fullName evidence="7">Acetyl-CoA acetyltransferase</fullName>
        <ecNumber evidence="3">2.3.1.9</ecNumber>
    </recommendedName>
    <alternativeName>
        <fullName evidence="6">Acetoacetyl-CoA thiolase</fullName>
    </alternativeName>
</protein>
<feature type="active site" description="Acyl-thioester intermediate" evidence="9">
    <location>
        <position position="89"/>
    </location>
</feature>
<dbReference type="STRING" id="1121420.SAMN02746098_05089"/>
<dbReference type="InterPro" id="IPR020616">
    <property type="entry name" value="Thiolase_N"/>
</dbReference>
<comment type="similarity">
    <text evidence="2 10">Belongs to the thiolase-like superfamily. Thiolase family.</text>
</comment>
<keyword evidence="14" id="KW-1185">Reference proteome</keyword>
<evidence type="ECO:0000256" key="9">
    <source>
        <dbReference type="PIRSR" id="PIRSR000429-1"/>
    </source>
</evidence>
<evidence type="ECO:0000259" key="12">
    <source>
        <dbReference type="Pfam" id="PF02803"/>
    </source>
</evidence>
<proteinExistence type="inferred from homology"/>
<feature type="active site" description="Proton acceptor" evidence="9">
    <location>
        <position position="379"/>
    </location>
</feature>
<dbReference type="GO" id="GO:0003985">
    <property type="term" value="F:acetyl-CoA C-acetyltransferase activity"/>
    <property type="evidence" value="ECO:0007669"/>
    <property type="project" value="UniProtKB-EC"/>
</dbReference>
<dbReference type="InterPro" id="IPR020617">
    <property type="entry name" value="Thiolase_C"/>
</dbReference>
<evidence type="ECO:0000259" key="11">
    <source>
        <dbReference type="Pfam" id="PF00108"/>
    </source>
</evidence>
<organism evidence="13 14">
    <name type="scientific">Desulfosporosinus lacus DSM 15449</name>
    <dbReference type="NCBI Taxonomy" id="1121420"/>
    <lineage>
        <taxon>Bacteria</taxon>
        <taxon>Bacillati</taxon>
        <taxon>Bacillota</taxon>
        <taxon>Clostridia</taxon>
        <taxon>Eubacteriales</taxon>
        <taxon>Desulfitobacteriaceae</taxon>
        <taxon>Desulfosporosinus</taxon>
    </lineage>
</organism>
<comment type="catalytic activity">
    <reaction evidence="8">
        <text>2 acetyl-CoA = acetoacetyl-CoA + CoA</text>
        <dbReference type="Rhea" id="RHEA:21036"/>
        <dbReference type="ChEBI" id="CHEBI:57286"/>
        <dbReference type="ChEBI" id="CHEBI:57287"/>
        <dbReference type="ChEBI" id="CHEBI:57288"/>
        <dbReference type="EC" id="2.3.1.9"/>
    </reaction>
</comment>
<dbReference type="InterPro" id="IPR016039">
    <property type="entry name" value="Thiolase-like"/>
</dbReference>
<dbReference type="EC" id="2.3.1.9" evidence="3"/>
<dbReference type="EMBL" id="FQXJ01000035">
    <property type="protein sequence ID" value="SHJ06123.1"/>
    <property type="molecule type" value="Genomic_DNA"/>
</dbReference>
<evidence type="ECO:0000256" key="2">
    <source>
        <dbReference type="ARBA" id="ARBA00010982"/>
    </source>
</evidence>
<dbReference type="PIRSF" id="PIRSF000429">
    <property type="entry name" value="Ac-CoA_Ac_transf"/>
    <property type="match status" value="1"/>
</dbReference>
<dbReference type="CDD" id="cd00751">
    <property type="entry name" value="thiolase"/>
    <property type="match status" value="1"/>
</dbReference>
<comment type="subcellular location">
    <subcellularLocation>
        <location evidence="1">Cytoplasm</location>
    </subcellularLocation>
</comment>
<evidence type="ECO:0000256" key="7">
    <source>
        <dbReference type="ARBA" id="ARBA00044137"/>
    </source>
</evidence>
<name>A0A1M6G823_9FIRM</name>
<evidence type="ECO:0000313" key="13">
    <source>
        <dbReference type="EMBL" id="SHJ06123.1"/>
    </source>
</evidence>
<dbReference type="PANTHER" id="PTHR18919">
    <property type="entry name" value="ACETYL-COA C-ACYLTRANSFERASE"/>
    <property type="match status" value="1"/>
</dbReference>